<dbReference type="EMBL" id="ATBP01001769">
    <property type="protein sequence ID" value="ETR66752.1"/>
    <property type="molecule type" value="Genomic_DNA"/>
</dbReference>
<proteinExistence type="predicted"/>
<evidence type="ECO:0000313" key="1">
    <source>
        <dbReference type="EMBL" id="ETR66752.1"/>
    </source>
</evidence>
<dbReference type="Proteomes" id="UP000189670">
    <property type="component" value="Unassembled WGS sequence"/>
</dbReference>
<sequence>MKFYKENDKSKAICNKCGLVNTTFKIRDVPFSTKNGCARGILAGVCDKCGEVVSVPQQSAPRIKEYMQTSKKSIEVRLPRHLLDILIVAGDTLKARQPNTFSHFLIKYYIHNLNADKRKCKSLKKYLQTDLAKGKAGIDRLSLKMSPTMYDEFESLRIKTDLNKTQLLKALILKINDDILSKKYFKDLKILESIALISG</sequence>
<name>A0A1V1NVX0_9BACT</name>
<dbReference type="AlphaFoldDB" id="A0A1V1NVX0"/>
<reference evidence="2" key="1">
    <citation type="submission" date="2012-11" db="EMBL/GenBank/DDBJ databases">
        <authorList>
            <person name="Lucero-Rivera Y.E."/>
            <person name="Tovar-Ramirez D."/>
        </authorList>
    </citation>
    <scope>NUCLEOTIDE SEQUENCE [LARGE SCALE GENOMIC DNA]</scope>
    <source>
        <strain evidence="2">Araruama</strain>
    </source>
</reference>
<organism evidence="1 2">
    <name type="scientific">Candidatus Magnetoglobus multicellularis str. Araruama</name>
    <dbReference type="NCBI Taxonomy" id="890399"/>
    <lineage>
        <taxon>Bacteria</taxon>
        <taxon>Pseudomonadati</taxon>
        <taxon>Thermodesulfobacteriota</taxon>
        <taxon>Desulfobacteria</taxon>
        <taxon>Desulfobacterales</taxon>
        <taxon>Desulfobacteraceae</taxon>
        <taxon>Candidatus Magnetoglobus</taxon>
    </lineage>
</organism>
<comment type="caution">
    <text evidence="1">The sequence shown here is derived from an EMBL/GenBank/DDBJ whole genome shotgun (WGS) entry which is preliminary data.</text>
</comment>
<evidence type="ECO:0000313" key="2">
    <source>
        <dbReference type="Proteomes" id="UP000189670"/>
    </source>
</evidence>
<protein>
    <submittedName>
        <fullName evidence="1">Uncharacterized protein</fullName>
    </submittedName>
</protein>
<accession>A0A1V1NVX0</accession>
<gene>
    <name evidence="1" type="ORF">OMM_05499</name>
</gene>